<dbReference type="NCBIfam" id="TIGR03930">
    <property type="entry name" value="WXG100_ESAT6"/>
    <property type="match status" value="1"/>
</dbReference>
<dbReference type="EMBL" id="CP018082">
    <property type="protein sequence ID" value="APE33030.1"/>
    <property type="molecule type" value="Genomic_DNA"/>
</dbReference>
<keyword evidence="3" id="KW-1185">Reference proteome</keyword>
<dbReference type="RefSeq" id="WP_071926124.1">
    <property type="nucleotide sequence ID" value="NZ_CP018082.1"/>
</dbReference>
<accession>A0A1J0VLY8</accession>
<evidence type="ECO:0000313" key="3">
    <source>
        <dbReference type="Proteomes" id="UP000183810"/>
    </source>
</evidence>
<dbReference type="Pfam" id="PF06013">
    <property type="entry name" value="WXG100"/>
    <property type="match status" value="1"/>
</dbReference>
<dbReference type="InterPro" id="IPR010310">
    <property type="entry name" value="T7SS_ESAT-6-like"/>
</dbReference>
<dbReference type="InterPro" id="IPR036689">
    <property type="entry name" value="ESAT-6-like_sf"/>
</dbReference>
<reference evidence="2" key="1">
    <citation type="submission" date="2016-11" db="EMBL/GenBank/DDBJ databases">
        <authorList>
            <person name="Jaros S."/>
            <person name="Januszkiewicz K."/>
            <person name="Wedrychowicz H."/>
        </authorList>
    </citation>
    <scope>NUCLEOTIDE SEQUENCE [LARGE SCALE GENOMIC DNA]</scope>
    <source>
        <strain evidence="2">Y48</strain>
    </source>
</reference>
<dbReference type="OrthoDB" id="4556467at2"/>
<dbReference type="AlphaFoldDB" id="A0A1J0VLY8"/>
<sequence length="101" mass="10723">MVENAQPFQVSLSELEQIAARAGGFVGFLNDSLDGLQQRIEAVQQNWSGAAADAQADAFRQWVSGATDVAEGIEAMRQAATDAHNRYTAAVAANLQMLGRG</sequence>
<comment type="similarity">
    <text evidence="1">Belongs to the WXG100 family.</text>
</comment>
<name>A0A1J0VLY8_9NOCA</name>
<evidence type="ECO:0000313" key="2">
    <source>
        <dbReference type="EMBL" id="APE33030.1"/>
    </source>
</evidence>
<organism evidence="2 3">
    <name type="scientific">Nocardia mangyaensis</name>
    <dbReference type="NCBI Taxonomy" id="2213200"/>
    <lineage>
        <taxon>Bacteria</taxon>
        <taxon>Bacillati</taxon>
        <taxon>Actinomycetota</taxon>
        <taxon>Actinomycetes</taxon>
        <taxon>Mycobacteriales</taxon>
        <taxon>Nocardiaceae</taxon>
        <taxon>Nocardia</taxon>
    </lineage>
</organism>
<protein>
    <recommendedName>
        <fullName evidence="1">ESAT-6-like protein</fullName>
    </recommendedName>
</protein>
<gene>
    <name evidence="2" type="ORF">BOX37_02525</name>
</gene>
<dbReference type="KEGG" id="nsl:BOX37_02525"/>
<dbReference type="Proteomes" id="UP000183810">
    <property type="component" value="Chromosome"/>
</dbReference>
<dbReference type="SUPFAM" id="SSF140453">
    <property type="entry name" value="EsxAB dimer-like"/>
    <property type="match status" value="1"/>
</dbReference>
<proteinExistence type="inferred from homology"/>
<dbReference type="Gene3D" id="1.10.287.1060">
    <property type="entry name" value="ESAT-6-like"/>
    <property type="match status" value="1"/>
</dbReference>
<evidence type="ECO:0000256" key="1">
    <source>
        <dbReference type="RuleBase" id="RU362001"/>
    </source>
</evidence>